<evidence type="ECO:0000259" key="1">
    <source>
        <dbReference type="PROSITE" id="PS50035"/>
    </source>
</evidence>
<dbReference type="PANTHER" id="PTHR21248">
    <property type="entry name" value="CARDIOLIPIN SYNTHASE"/>
    <property type="match status" value="1"/>
</dbReference>
<dbReference type="InParanoid" id="K1WKV4"/>
<dbReference type="SUPFAM" id="SSF56024">
    <property type="entry name" value="Phospholipase D/nuclease"/>
    <property type="match status" value="2"/>
</dbReference>
<protein>
    <submittedName>
        <fullName evidence="2">Phospholipase D</fullName>
    </submittedName>
</protein>
<evidence type="ECO:0000313" key="3">
    <source>
        <dbReference type="Proteomes" id="UP000006753"/>
    </source>
</evidence>
<dbReference type="Gene3D" id="3.30.870.10">
    <property type="entry name" value="Endonuclease Chain A"/>
    <property type="match status" value="2"/>
</dbReference>
<dbReference type="OMA" id="MDRASWY"/>
<dbReference type="Proteomes" id="UP000006753">
    <property type="component" value="Unassembled WGS sequence"/>
</dbReference>
<dbReference type="InterPro" id="IPR001736">
    <property type="entry name" value="PLipase_D/transphosphatidylase"/>
</dbReference>
<dbReference type="KEGG" id="mbe:MBM_03323"/>
<dbReference type="InterPro" id="IPR025202">
    <property type="entry name" value="PLD-like_dom"/>
</dbReference>
<dbReference type="GO" id="GO:0032049">
    <property type="term" value="P:cardiolipin biosynthetic process"/>
    <property type="evidence" value="ECO:0007669"/>
    <property type="project" value="UniProtKB-ARBA"/>
</dbReference>
<keyword evidence="3" id="KW-1185">Reference proteome</keyword>
<reference evidence="2 3" key="1">
    <citation type="journal article" date="2012" name="BMC Genomics">
        <title>Sequencing the genome of Marssonina brunnea reveals fungus-poplar co-evolution.</title>
        <authorList>
            <person name="Zhu S."/>
            <person name="Cao Y.-Z."/>
            <person name="Jiang C."/>
            <person name="Tan B.-Y."/>
            <person name="Wang Z."/>
            <person name="Feng S."/>
            <person name="Zhang L."/>
            <person name="Su X.-H."/>
            <person name="Brejova B."/>
            <person name="Vinar T."/>
            <person name="Xu M."/>
            <person name="Wang M.-X."/>
            <person name="Zhang S.-G."/>
            <person name="Huang M.-R."/>
            <person name="Wu R."/>
            <person name="Zhou Y."/>
        </authorList>
    </citation>
    <scope>NUCLEOTIDE SEQUENCE [LARGE SCALE GENOMIC DNA]</scope>
    <source>
        <strain evidence="2 3">MB_m1</strain>
    </source>
</reference>
<dbReference type="HOGENOM" id="CLU_030268_0_0_1"/>
<dbReference type="CDD" id="cd00138">
    <property type="entry name" value="PLDc_SF"/>
    <property type="match status" value="1"/>
</dbReference>
<proteinExistence type="predicted"/>
<dbReference type="eggNOG" id="ENOG502RYWJ">
    <property type="taxonomic scope" value="Eukaryota"/>
</dbReference>
<dbReference type="SMART" id="SM00155">
    <property type="entry name" value="PLDc"/>
    <property type="match status" value="2"/>
</dbReference>
<dbReference type="EMBL" id="JH921433">
    <property type="protein sequence ID" value="EKD18330.1"/>
    <property type="molecule type" value="Genomic_DNA"/>
</dbReference>
<dbReference type="PROSITE" id="PS50035">
    <property type="entry name" value="PLD"/>
    <property type="match status" value="2"/>
</dbReference>
<accession>K1WKV4</accession>
<name>K1WKV4_MARBU</name>
<dbReference type="OrthoDB" id="2958217at2759"/>
<evidence type="ECO:0000313" key="2">
    <source>
        <dbReference type="EMBL" id="EKD18330.1"/>
    </source>
</evidence>
<dbReference type="Pfam" id="PF13091">
    <property type="entry name" value="PLDc_2"/>
    <property type="match status" value="1"/>
</dbReference>
<feature type="domain" description="PLD phosphodiesterase" evidence="1">
    <location>
        <begin position="402"/>
        <end position="424"/>
    </location>
</feature>
<dbReference type="PANTHER" id="PTHR21248:SF11">
    <property type="entry name" value="PLD PHOSPHODIESTERASE DOMAIN-CONTAINING PROTEIN"/>
    <property type="match status" value="1"/>
</dbReference>
<organism evidence="2 3">
    <name type="scientific">Marssonina brunnea f. sp. multigermtubi (strain MB_m1)</name>
    <name type="common">Marssonina leaf spot fungus</name>
    <dbReference type="NCBI Taxonomy" id="1072389"/>
    <lineage>
        <taxon>Eukaryota</taxon>
        <taxon>Fungi</taxon>
        <taxon>Dikarya</taxon>
        <taxon>Ascomycota</taxon>
        <taxon>Pezizomycotina</taxon>
        <taxon>Leotiomycetes</taxon>
        <taxon>Helotiales</taxon>
        <taxon>Drepanopezizaceae</taxon>
        <taxon>Drepanopeziza</taxon>
    </lineage>
</organism>
<dbReference type="GO" id="GO:0030572">
    <property type="term" value="F:phosphatidyltransferase activity"/>
    <property type="evidence" value="ECO:0007669"/>
    <property type="project" value="UniProtKB-ARBA"/>
</dbReference>
<feature type="domain" description="PLD phosphodiesterase" evidence="1">
    <location>
        <begin position="160"/>
        <end position="187"/>
    </location>
</feature>
<dbReference type="AlphaFoldDB" id="K1WKV4"/>
<gene>
    <name evidence="2" type="ORF">MBM_03323</name>
</gene>
<dbReference type="GeneID" id="18759258"/>
<sequence length="460" mass="51430">MTSSLTPTITKSWLQDLKRNASNGTSSLNYWAVNQSTLITTSQPIFFSLGTGAQILDATVSKCEATNHELIITTCFWAKSSSQEAISALLIKLSAKAIAQNRKIHVRICFSSYSITQKLFQTSSLSGKIYPPSSWTNLWLPSPEQLAGLDMEVKSVFVRPFSVMHPKFILVDRKLVFMPSCNVSWEAWFEGCIEMKGGIAEKLFDFWVTFWAQGKTSLPAFLPDEVEPDQTSHPDPGKNTPSLIKQADFSPELMTPQTILLPSPHHRNPRFHFNFTTPPPCPPTPLNLFLLQIFAQARRTIFIQTPNITSAPVVAALHSALTRGVDVHLVTSRKLMILEQLVTAGTITEFEIWKLRRWHRKLHAMHAKGDAELGSQRPGGLRVGYYHAREGVRDKNEPVKSHLKLVIVDEEVTVQGSGNMDRASWYTSQELGVAFFSADIATMTRDCVNEGLIGRVDYVS</sequence>
<dbReference type="RefSeq" id="XP_007291212.1">
    <property type="nucleotide sequence ID" value="XM_007291150.1"/>
</dbReference>